<dbReference type="RefSeq" id="WP_188178627.1">
    <property type="nucleotide sequence ID" value="NZ_JACVVD010000032.1"/>
</dbReference>
<accession>A0A926KZA5</accession>
<feature type="transmembrane region" description="Helical" evidence="2">
    <location>
        <begin position="27"/>
        <end position="45"/>
    </location>
</feature>
<evidence type="ECO:0000256" key="2">
    <source>
        <dbReference type="SAM" id="Phobius"/>
    </source>
</evidence>
<feature type="coiled-coil region" evidence="1">
    <location>
        <begin position="53"/>
        <end position="80"/>
    </location>
</feature>
<protein>
    <submittedName>
        <fullName evidence="3">Uncharacterized protein</fullName>
    </submittedName>
</protein>
<reference evidence="3" key="1">
    <citation type="submission" date="2020-09" db="EMBL/GenBank/DDBJ databases">
        <title>Draft Genome Sequence of Paenibacillus sp. WST5.</title>
        <authorList>
            <person name="Bao Z."/>
        </authorList>
    </citation>
    <scope>NUCLEOTIDE SEQUENCE</scope>
    <source>
        <strain evidence="3">WST5</strain>
    </source>
</reference>
<name>A0A926KZA5_9BACL</name>
<keyword evidence="2" id="KW-0812">Transmembrane</keyword>
<evidence type="ECO:0000313" key="3">
    <source>
        <dbReference type="EMBL" id="MBD0384869.1"/>
    </source>
</evidence>
<keyword evidence="2" id="KW-1133">Transmembrane helix</keyword>
<proteinExistence type="predicted"/>
<gene>
    <name evidence="3" type="ORF">ICC18_33205</name>
</gene>
<evidence type="ECO:0000256" key="1">
    <source>
        <dbReference type="SAM" id="Coils"/>
    </source>
</evidence>
<keyword evidence="2" id="KW-0472">Membrane</keyword>
<keyword evidence="1" id="KW-0175">Coiled coil</keyword>
<dbReference type="Proteomes" id="UP000650466">
    <property type="component" value="Unassembled WGS sequence"/>
</dbReference>
<comment type="caution">
    <text evidence="3">The sequence shown here is derived from an EMBL/GenBank/DDBJ whole genome shotgun (WGS) entry which is preliminary data.</text>
</comment>
<keyword evidence="4" id="KW-1185">Reference proteome</keyword>
<evidence type="ECO:0000313" key="4">
    <source>
        <dbReference type="Proteomes" id="UP000650466"/>
    </source>
</evidence>
<dbReference type="AlphaFoldDB" id="A0A926KZA5"/>
<sequence length="97" mass="11389">MKNITLLVILIFVNLLSYEIYGISGLLIFNFAVISTILIMIYDKIGKNTNKRNRRTNIQEQELKKQITELEESKKEFEERDLPNKKDLVELSKKISD</sequence>
<dbReference type="EMBL" id="JACVVD010000032">
    <property type="protein sequence ID" value="MBD0384869.1"/>
    <property type="molecule type" value="Genomic_DNA"/>
</dbReference>
<organism evidence="3 4">
    <name type="scientific">Paenibacillus sedimenti</name>
    <dbReference type="NCBI Taxonomy" id="2770274"/>
    <lineage>
        <taxon>Bacteria</taxon>
        <taxon>Bacillati</taxon>
        <taxon>Bacillota</taxon>
        <taxon>Bacilli</taxon>
        <taxon>Bacillales</taxon>
        <taxon>Paenibacillaceae</taxon>
        <taxon>Paenibacillus</taxon>
    </lineage>
</organism>